<proteinExistence type="predicted"/>
<reference evidence="1 2" key="1">
    <citation type="submission" date="2020-02" db="EMBL/GenBank/DDBJ databases">
        <title>Bacillus aquiflavi sp. nov., isolated from yellow water of strong flavor Chinese baijiu in Yibin region of China.</title>
        <authorList>
            <person name="Xie J."/>
        </authorList>
    </citation>
    <scope>NUCLEOTIDE SEQUENCE [LARGE SCALE GENOMIC DNA]</scope>
    <source>
        <strain evidence="1 2">SA4</strain>
    </source>
</reference>
<evidence type="ECO:0000313" key="2">
    <source>
        <dbReference type="Proteomes" id="UP000481043"/>
    </source>
</evidence>
<keyword evidence="2" id="KW-1185">Reference proteome</keyword>
<dbReference type="Pfam" id="PF10752">
    <property type="entry name" value="DUF2533"/>
    <property type="match status" value="1"/>
</dbReference>
<dbReference type="Proteomes" id="UP000481043">
    <property type="component" value="Unassembled WGS sequence"/>
</dbReference>
<dbReference type="InterPro" id="IPR019688">
    <property type="entry name" value="DUF2533"/>
</dbReference>
<sequence length="88" mass="10120">MSVHHAITKHSTKQHEILKEFLQLDQLREMYIEEAISLYKQGSNFTTDHINRVTVEINNLAKQGVVPQRKLVTPDMVVEFVTKQGSNS</sequence>
<organism evidence="1 2">
    <name type="scientific">Bacillus mesophilus</name>
    <dbReference type="NCBI Taxonomy" id="1808955"/>
    <lineage>
        <taxon>Bacteria</taxon>
        <taxon>Bacillati</taxon>
        <taxon>Bacillota</taxon>
        <taxon>Bacilli</taxon>
        <taxon>Bacillales</taxon>
        <taxon>Bacillaceae</taxon>
        <taxon>Bacillus</taxon>
    </lineage>
</organism>
<dbReference type="EMBL" id="JAAIWM010000002">
    <property type="protein sequence ID" value="NEY71127.1"/>
    <property type="molecule type" value="Genomic_DNA"/>
</dbReference>
<gene>
    <name evidence="1" type="ORF">G4D63_05165</name>
</gene>
<comment type="caution">
    <text evidence="1">The sequence shown here is derived from an EMBL/GenBank/DDBJ whole genome shotgun (WGS) entry which is preliminary data.</text>
</comment>
<dbReference type="AlphaFoldDB" id="A0A6M0Q419"/>
<protein>
    <submittedName>
        <fullName evidence="1">YpbS family protein</fullName>
    </submittedName>
</protein>
<dbReference type="RefSeq" id="WP_163178452.1">
    <property type="nucleotide sequence ID" value="NZ_JAAIWM010000002.1"/>
</dbReference>
<name>A0A6M0Q419_9BACI</name>
<accession>A0A6M0Q419</accession>
<evidence type="ECO:0000313" key="1">
    <source>
        <dbReference type="EMBL" id="NEY71127.1"/>
    </source>
</evidence>